<keyword evidence="1" id="KW-1133">Transmembrane helix</keyword>
<accession>R7MZK3</accession>
<protein>
    <submittedName>
        <fullName evidence="2">Uncharacterized protein</fullName>
    </submittedName>
</protein>
<comment type="caution">
    <text evidence="2">The sequence shown here is derived from an EMBL/GenBank/DDBJ whole genome shotgun (WGS) entry which is preliminary data.</text>
</comment>
<evidence type="ECO:0000256" key="1">
    <source>
        <dbReference type="SAM" id="Phobius"/>
    </source>
</evidence>
<dbReference type="Proteomes" id="UP000017908">
    <property type="component" value="Unassembled WGS sequence"/>
</dbReference>
<keyword evidence="1" id="KW-0812">Transmembrane</keyword>
<dbReference type="AlphaFoldDB" id="R7MZK3"/>
<gene>
    <name evidence="2" type="ORF">BN715_01542</name>
</gene>
<keyword evidence="1" id="KW-0472">Membrane</keyword>
<reference evidence="2" key="1">
    <citation type="submission" date="2012-11" db="EMBL/GenBank/DDBJ databases">
        <title>Dependencies among metagenomic species, viruses, plasmids and units of genetic variation.</title>
        <authorList>
            <person name="Nielsen H.B."/>
            <person name="Almeida M."/>
            <person name="Juncker A.S."/>
            <person name="Rasmussen S."/>
            <person name="Li J."/>
            <person name="Sunagawa S."/>
            <person name="Plichta D."/>
            <person name="Gautier L."/>
            <person name="Le Chatelier E."/>
            <person name="Peletier E."/>
            <person name="Bonde I."/>
            <person name="Nielsen T."/>
            <person name="Manichanh C."/>
            <person name="Arumugam M."/>
            <person name="Batto J."/>
            <person name="Santos M.B.Q.D."/>
            <person name="Blom N."/>
            <person name="Borruel N."/>
            <person name="Burgdorf K.S."/>
            <person name="Boumezbeur F."/>
            <person name="Casellas F."/>
            <person name="Dore J."/>
            <person name="Guarner F."/>
            <person name="Hansen T."/>
            <person name="Hildebrand F."/>
            <person name="Kaas R.S."/>
            <person name="Kennedy S."/>
            <person name="Kristiansen K."/>
            <person name="Kultima J.R."/>
            <person name="Leonard P."/>
            <person name="Levenez F."/>
            <person name="Lund O."/>
            <person name="Moumen B."/>
            <person name="Le Paslier D."/>
            <person name="Pons N."/>
            <person name="Pedersen O."/>
            <person name="Prifti E."/>
            <person name="Qin J."/>
            <person name="Raes J."/>
            <person name="Tap J."/>
            <person name="Tims S."/>
            <person name="Ussery D.W."/>
            <person name="Yamada T."/>
            <person name="MetaHit consortium"/>
            <person name="Renault P."/>
            <person name="Sicheritz-Ponten T."/>
            <person name="Bork P."/>
            <person name="Wang J."/>
            <person name="Brunak S."/>
            <person name="Ehrlich S.D."/>
        </authorList>
    </citation>
    <scope>NUCLEOTIDE SEQUENCE [LARGE SCALE GENOMIC DNA]</scope>
</reference>
<evidence type="ECO:0000313" key="3">
    <source>
        <dbReference type="Proteomes" id="UP000017908"/>
    </source>
</evidence>
<sequence length="33" mass="3747">MQKLKNFLTAIMASVVAYYLCKWLDAVVVLLSN</sequence>
<evidence type="ECO:0000313" key="2">
    <source>
        <dbReference type="EMBL" id="CDF05277.1"/>
    </source>
</evidence>
<feature type="transmembrane region" description="Helical" evidence="1">
    <location>
        <begin position="7"/>
        <end position="31"/>
    </location>
</feature>
<organism evidence="2 3">
    <name type="scientific">Megasphaera elsdenii CAG:570</name>
    <dbReference type="NCBI Taxonomy" id="1263087"/>
    <lineage>
        <taxon>Bacteria</taxon>
        <taxon>Bacillati</taxon>
        <taxon>Bacillota</taxon>
        <taxon>Negativicutes</taxon>
        <taxon>Veillonellales</taxon>
        <taxon>Veillonellaceae</taxon>
        <taxon>Megasphaera</taxon>
    </lineage>
</organism>
<proteinExistence type="predicted"/>
<name>R7MZK3_MEGEL</name>
<dbReference type="EMBL" id="CBKE010000252">
    <property type="protein sequence ID" value="CDF05277.1"/>
    <property type="molecule type" value="Genomic_DNA"/>
</dbReference>